<sequence length="150" mass="16600">MTIQDKSRRAFISALEMAEMLDLSKSRFFALVKAGSFPKAVQIESCKRPVYDSESQQKCLDIRRTGVGANGAPVLFNRKRKGGNTPKQRRAKEPVSGNNSEIIEALKSLGLTANGDAIETALRELYPNGCDGIDQGELVRQVFLRLQRKS</sequence>
<feature type="compositionally biased region" description="Basic residues" evidence="1">
    <location>
        <begin position="77"/>
        <end position="90"/>
    </location>
</feature>
<keyword evidence="3" id="KW-1185">Reference proteome</keyword>
<organism evidence="2 3">
    <name type="scientific">Anatilimnocola aggregata</name>
    <dbReference type="NCBI Taxonomy" id="2528021"/>
    <lineage>
        <taxon>Bacteria</taxon>
        <taxon>Pseudomonadati</taxon>
        <taxon>Planctomycetota</taxon>
        <taxon>Planctomycetia</taxon>
        <taxon>Pirellulales</taxon>
        <taxon>Pirellulaceae</taxon>
        <taxon>Anatilimnocola</taxon>
    </lineage>
</organism>
<dbReference type="EMBL" id="CP036274">
    <property type="protein sequence ID" value="QDU29545.1"/>
    <property type="molecule type" value="Genomic_DNA"/>
</dbReference>
<evidence type="ECO:0000256" key="1">
    <source>
        <dbReference type="SAM" id="MobiDB-lite"/>
    </source>
</evidence>
<evidence type="ECO:0000313" key="3">
    <source>
        <dbReference type="Proteomes" id="UP000315017"/>
    </source>
</evidence>
<dbReference type="KEGG" id="aagg:ETAA8_46590"/>
<evidence type="ECO:0008006" key="4">
    <source>
        <dbReference type="Google" id="ProtNLM"/>
    </source>
</evidence>
<dbReference type="Proteomes" id="UP000315017">
    <property type="component" value="Chromosome"/>
</dbReference>
<reference evidence="2 3" key="1">
    <citation type="submission" date="2019-02" db="EMBL/GenBank/DDBJ databases">
        <title>Deep-cultivation of Planctomycetes and their phenomic and genomic characterization uncovers novel biology.</title>
        <authorList>
            <person name="Wiegand S."/>
            <person name="Jogler M."/>
            <person name="Boedeker C."/>
            <person name="Pinto D."/>
            <person name="Vollmers J."/>
            <person name="Rivas-Marin E."/>
            <person name="Kohn T."/>
            <person name="Peeters S.H."/>
            <person name="Heuer A."/>
            <person name="Rast P."/>
            <person name="Oberbeckmann S."/>
            <person name="Bunk B."/>
            <person name="Jeske O."/>
            <person name="Meyerdierks A."/>
            <person name="Storesund J.E."/>
            <person name="Kallscheuer N."/>
            <person name="Luecker S."/>
            <person name="Lage O.M."/>
            <person name="Pohl T."/>
            <person name="Merkel B.J."/>
            <person name="Hornburger P."/>
            <person name="Mueller R.-W."/>
            <person name="Bruemmer F."/>
            <person name="Labrenz M."/>
            <person name="Spormann A.M."/>
            <person name="Op den Camp H."/>
            <person name="Overmann J."/>
            <person name="Amann R."/>
            <person name="Jetten M.S.M."/>
            <person name="Mascher T."/>
            <person name="Medema M.H."/>
            <person name="Devos D.P."/>
            <person name="Kaster A.-K."/>
            <person name="Ovreas L."/>
            <person name="Rohde M."/>
            <person name="Galperin M.Y."/>
            <person name="Jogler C."/>
        </authorList>
    </citation>
    <scope>NUCLEOTIDE SEQUENCE [LARGE SCALE GENOMIC DNA]</scope>
    <source>
        <strain evidence="2 3">ETA_A8</strain>
    </source>
</reference>
<feature type="region of interest" description="Disordered" evidence="1">
    <location>
        <begin position="72"/>
        <end position="97"/>
    </location>
</feature>
<dbReference type="AlphaFoldDB" id="A0A517YH28"/>
<proteinExistence type="predicted"/>
<name>A0A517YH28_9BACT</name>
<protein>
    <recommendedName>
        <fullName evidence="4">AlpA family phage regulatory protein</fullName>
    </recommendedName>
</protein>
<gene>
    <name evidence="2" type="ORF">ETAA8_46590</name>
</gene>
<dbReference type="RefSeq" id="WP_145093511.1">
    <property type="nucleotide sequence ID" value="NZ_CP036274.1"/>
</dbReference>
<accession>A0A517YH28</accession>
<evidence type="ECO:0000313" key="2">
    <source>
        <dbReference type="EMBL" id="QDU29545.1"/>
    </source>
</evidence>